<accession>A0AAN8MCT2</accession>
<organism evidence="2 3">
    <name type="scientific">Coregonus suidteri</name>
    <dbReference type="NCBI Taxonomy" id="861788"/>
    <lineage>
        <taxon>Eukaryota</taxon>
        <taxon>Metazoa</taxon>
        <taxon>Chordata</taxon>
        <taxon>Craniata</taxon>
        <taxon>Vertebrata</taxon>
        <taxon>Euteleostomi</taxon>
        <taxon>Actinopterygii</taxon>
        <taxon>Neopterygii</taxon>
        <taxon>Teleostei</taxon>
        <taxon>Protacanthopterygii</taxon>
        <taxon>Salmoniformes</taxon>
        <taxon>Salmonidae</taxon>
        <taxon>Coregoninae</taxon>
        <taxon>Coregonus</taxon>
    </lineage>
</organism>
<dbReference type="GO" id="GO:0008104">
    <property type="term" value="P:intracellular protein localization"/>
    <property type="evidence" value="ECO:0007669"/>
    <property type="project" value="TreeGrafter"/>
</dbReference>
<name>A0AAN8MCT2_9TELE</name>
<proteinExistence type="predicted"/>
<comment type="caution">
    <text evidence="2">The sequence shown here is derived from an EMBL/GenBank/DDBJ whole genome shotgun (WGS) entry which is preliminary data.</text>
</comment>
<gene>
    <name evidence="2" type="ORF">J4Q44_G00058100</name>
</gene>
<sequence>MVPMEVSNGVQNVPEPSPESVELKVLDPSPDNESPIHCFAHTLAEDIVHSATYESSSGCPPVQERLAEKLASLAITAALKEAIGSELFWSNTRSWSYSNPSPSSDRREQGLHNTIHGEVHMHTEMSGNSETPQSNPNVTIKSHSSGSSTSTSQPSKYALSYCSFLPQSGLPTVGSLDYPDAPPTTPLLPEMVQSRASFTRKLKGGLAKEFLPSPPPPTPKEKHREGGLALETVGEVEDTREGEEFMGRLLRSLSLECSEREEVWKEEEEFDIPTGILTDGNGEVSHEERGPHGRRAKLMVYVDALSDEITTWMTNNMTNIDDLSLMSDQMADQIITSSMSEVRLRRYVGRLVSDALSLGWEEQKAASLHDSLVLRQEQIGRGEPNPTDQEAHLIVYPYPYPTTPNQSSSIQLCSPKPNEMDLDLTTNTAHPPAHSPTSVISQSYAEDLARAVVRCCVIEASRKQCM</sequence>
<dbReference type="AlphaFoldDB" id="A0AAN8MCT2"/>
<feature type="region of interest" description="Disordered" evidence="1">
    <location>
        <begin position="1"/>
        <end position="28"/>
    </location>
</feature>
<protein>
    <submittedName>
        <fullName evidence="2">Uncharacterized protein</fullName>
    </submittedName>
</protein>
<feature type="compositionally biased region" description="Low complexity" evidence="1">
    <location>
        <begin position="142"/>
        <end position="152"/>
    </location>
</feature>
<dbReference type="EMBL" id="JAGTTL010000004">
    <property type="protein sequence ID" value="KAK6323471.1"/>
    <property type="molecule type" value="Genomic_DNA"/>
</dbReference>
<dbReference type="PANTHER" id="PTHR10226">
    <property type="entry name" value="A KINASE ANCHOR PROTEIN"/>
    <property type="match status" value="1"/>
</dbReference>
<reference evidence="2 3" key="1">
    <citation type="submission" date="2021-04" db="EMBL/GenBank/DDBJ databases">
        <authorList>
            <person name="De Guttry C."/>
            <person name="Zahm M."/>
            <person name="Klopp C."/>
            <person name="Cabau C."/>
            <person name="Louis A."/>
            <person name="Berthelot C."/>
            <person name="Parey E."/>
            <person name="Roest Crollius H."/>
            <person name="Montfort J."/>
            <person name="Robinson-Rechavi M."/>
            <person name="Bucao C."/>
            <person name="Bouchez O."/>
            <person name="Gislard M."/>
            <person name="Lluch J."/>
            <person name="Milhes M."/>
            <person name="Lampietro C."/>
            <person name="Lopez Roques C."/>
            <person name="Donnadieu C."/>
            <person name="Braasch I."/>
            <person name="Desvignes T."/>
            <person name="Postlethwait J."/>
            <person name="Bobe J."/>
            <person name="Wedekind C."/>
            <person name="Guiguen Y."/>
        </authorList>
    </citation>
    <scope>NUCLEOTIDE SEQUENCE [LARGE SCALE GENOMIC DNA]</scope>
    <source>
        <strain evidence="2">Cs_M1</strain>
        <tissue evidence="2">Blood</tissue>
    </source>
</reference>
<dbReference type="GO" id="GO:0051018">
    <property type="term" value="F:protein kinase A binding"/>
    <property type="evidence" value="ECO:0007669"/>
    <property type="project" value="TreeGrafter"/>
</dbReference>
<dbReference type="PANTHER" id="PTHR10226:SF3">
    <property type="entry name" value="A-KINASE ANCHOR PROTEIN 11"/>
    <property type="match status" value="1"/>
</dbReference>
<feature type="region of interest" description="Disordered" evidence="1">
    <location>
        <begin position="124"/>
        <end position="152"/>
    </location>
</feature>
<feature type="compositionally biased region" description="Polar residues" evidence="1">
    <location>
        <begin position="125"/>
        <end position="141"/>
    </location>
</feature>
<evidence type="ECO:0000313" key="3">
    <source>
        <dbReference type="Proteomes" id="UP001356427"/>
    </source>
</evidence>
<dbReference type="Proteomes" id="UP001356427">
    <property type="component" value="Unassembled WGS sequence"/>
</dbReference>
<evidence type="ECO:0000313" key="2">
    <source>
        <dbReference type="EMBL" id="KAK6323471.1"/>
    </source>
</evidence>
<dbReference type="InterPro" id="IPR008382">
    <property type="entry name" value="SPHK1-interactor_AKAP_110"/>
</dbReference>
<keyword evidence="3" id="KW-1185">Reference proteome</keyword>
<dbReference type="GO" id="GO:0005737">
    <property type="term" value="C:cytoplasm"/>
    <property type="evidence" value="ECO:0007669"/>
    <property type="project" value="TreeGrafter"/>
</dbReference>
<evidence type="ECO:0000256" key="1">
    <source>
        <dbReference type="SAM" id="MobiDB-lite"/>
    </source>
</evidence>